<name>A0ABV8R2U1_9MICC</name>
<organism evidence="3 4">
    <name type="scientific">Arthrobacter cryoconiti</name>
    <dbReference type="NCBI Taxonomy" id="748907"/>
    <lineage>
        <taxon>Bacteria</taxon>
        <taxon>Bacillati</taxon>
        <taxon>Actinomycetota</taxon>
        <taxon>Actinomycetes</taxon>
        <taxon>Micrococcales</taxon>
        <taxon>Micrococcaceae</taxon>
        <taxon>Arthrobacter</taxon>
    </lineage>
</organism>
<dbReference type="Proteomes" id="UP001595773">
    <property type="component" value="Unassembled WGS sequence"/>
</dbReference>
<evidence type="ECO:0000256" key="1">
    <source>
        <dbReference type="SAM" id="SignalP"/>
    </source>
</evidence>
<feature type="chain" id="PRO_5045613338" evidence="1">
    <location>
        <begin position="32"/>
        <end position="199"/>
    </location>
</feature>
<keyword evidence="3" id="KW-0378">Hydrolase</keyword>
<feature type="signal peptide" evidence="1">
    <location>
        <begin position="1"/>
        <end position="31"/>
    </location>
</feature>
<keyword evidence="1" id="KW-0732">Signal</keyword>
<evidence type="ECO:0000259" key="2">
    <source>
        <dbReference type="Pfam" id="PF01551"/>
    </source>
</evidence>
<dbReference type="InterPro" id="IPR016047">
    <property type="entry name" value="M23ase_b-sheet_dom"/>
</dbReference>
<dbReference type="GO" id="GO:0016787">
    <property type="term" value="F:hydrolase activity"/>
    <property type="evidence" value="ECO:0007669"/>
    <property type="project" value="UniProtKB-KW"/>
</dbReference>
<accession>A0ABV8R2U1</accession>
<dbReference type="SUPFAM" id="SSF51261">
    <property type="entry name" value="Duplicated hybrid motif"/>
    <property type="match status" value="1"/>
</dbReference>
<feature type="domain" description="M23ase beta-sheet core" evidence="2">
    <location>
        <begin position="80"/>
        <end position="178"/>
    </location>
</feature>
<dbReference type="EC" id="3.4.24.-" evidence="3"/>
<proteinExistence type="predicted"/>
<protein>
    <submittedName>
        <fullName evidence="3">M23 family metallopeptidase</fullName>
        <ecNumber evidence="3">3.4.24.-</ecNumber>
    </submittedName>
</protein>
<comment type="caution">
    <text evidence="3">The sequence shown here is derived from an EMBL/GenBank/DDBJ whole genome shotgun (WGS) entry which is preliminary data.</text>
</comment>
<evidence type="ECO:0000313" key="4">
    <source>
        <dbReference type="Proteomes" id="UP001595773"/>
    </source>
</evidence>
<dbReference type="EMBL" id="JBHSCQ010000022">
    <property type="protein sequence ID" value="MFC4266670.1"/>
    <property type="molecule type" value="Genomic_DNA"/>
</dbReference>
<dbReference type="Gene3D" id="2.70.70.10">
    <property type="entry name" value="Glucose Permease (Domain IIA)"/>
    <property type="match status" value="1"/>
</dbReference>
<dbReference type="RefSeq" id="WP_230066089.1">
    <property type="nucleotide sequence ID" value="NZ_BAABLL010000010.1"/>
</dbReference>
<sequence>MDTSRTFNQRHRAVALCVVAGLALMTTSAPAVTVKAGTGLAIFAPSPRSLPPSITWHWPLSGKAVVVHVFDPPDKPWRRGHRGVDLLASNGEQILAPTSAVVSFSGIVVDRPVLVLATPAGLLITLEPVTSNLSAGDGVSRGEPVGNIASPTHCDSAPPGTNSCLHWGVRNGESYLNPLIFVLDLRPSVLLPLDSPSTG</sequence>
<evidence type="ECO:0000313" key="3">
    <source>
        <dbReference type="EMBL" id="MFC4266670.1"/>
    </source>
</evidence>
<reference evidence="4" key="1">
    <citation type="journal article" date="2019" name="Int. J. Syst. Evol. Microbiol.">
        <title>The Global Catalogue of Microorganisms (GCM) 10K type strain sequencing project: providing services to taxonomists for standard genome sequencing and annotation.</title>
        <authorList>
            <consortium name="The Broad Institute Genomics Platform"/>
            <consortium name="The Broad Institute Genome Sequencing Center for Infectious Disease"/>
            <person name="Wu L."/>
            <person name="Ma J."/>
        </authorList>
    </citation>
    <scope>NUCLEOTIDE SEQUENCE [LARGE SCALE GENOMIC DNA]</scope>
    <source>
        <strain evidence="4">CGMCC 1.10698</strain>
    </source>
</reference>
<gene>
    <name evidence="3" type="ORF">ACFOW9_13745</name>
</gene>
<keyword evidence="4" id="KW-1185">Reference proteome</keyword>
<dbReference type="Pfam" id="PF01551">
    <property type="entry name" value="Peptidase_M23"/>
    <property type="match status" value="1"/>
</dbReference>
<dbReference type="InterPro" id="IPR011055">
    <property type="entry name" value="Dup_hybrid_motif"/>
</dbReference>